<dbReference type="Proteomes" id="UP000198748">
    <property type="component" value="Unassembled WGS sequence"/>
</dbReference>
<dbReference type="RefSeq" id="WP_090147796.1">
    <property type="nucleotide sequence ID" value="NZ_FNAN01000004.1"/>
</dbReference>
<proteinExistence type="predicted"/>
<evidence type="ECO:0000313" key="1">
    <source>
        <dbReference type="EMBL" id="SDE19851.1"/>
    </source>
</evidence>
<evidence type="ECO:0000313" key="2">
    <source>
        <dbReference type="Proteomes" id="UP000198748"/>
    </source>
</evidence>
<organism evidence="1 2">
    <name type="scientific">Dyadobacter soli</name>
    <dbReference type="NCBI Taxonomy" id="659014"/>
    <lineage>
        <taxon>Bacteria</taxon>
        <taxon>Pseudomonadati</taxon>
        <taxon>Bacteroidota</taxon>
        <taxon>Cytophagia</taxon>
        <taxon>Cytophagales</taxon>
        <taxon>Spirosomataceae</taxon>
        <taxon>Dyadobacter</taxon>
    </lineage>
</organism>
<name>A0A1G7AYL0_9BACT</name>
<reference evidence="2" key="1">
    <citation type="submission" date="2016-10" db="EMBL/GenBank/DDBJ databases">
        <authorList>
            <person name="Varghese N."/>
            <person name="Submissions S."/>
        </authorList>
    </citation>
    <scope>NUCLEOTIDE SEQUENCE [LARGE SCALE GENOMIC DNA]</scope>
    <source>
        <strain evidence="2">DSM 25329</strain>
    </source>
</reference>
<keyword evidence="2" id="KW-1185">Reference proteome</keyword>
<sequence length="120" mass="13719">MNAGAVPIRLRLSYWESLGLKKFLEPICQTKVGPETRNETIVLIEFAEKFYGKCFGHGLNRSDKVATYQIPISVARIIHYRLQCQPTNAALQQILWLLDQHLTNRGLKPEFEKTLAILGH</sequence>
<dbReference type="EMBL" id="FNAN01000004">
    <property type="protein sequence ID" value="SDE19851.1"/>
    <property type="molecule type" value="Genomic_DNA"/>
</dbReference>
<dbReference type="STRING" id="659014.SAMN04487996_10413"/>
<accession>A0A1G7AYL0</accession>
<protein>
    <submittedName>
        <fullName evidence="1">Uncharacterized protein</fullName>
    </submittedName>
</protein>
<gene>
    <name evidence="1" type="ORF">SAMN04487996_10413</name>
</gene>
<dbReference type="OrthoDB" id="970782at2"/>
<dbReference type="AlphaFoldDB" id="A0A1G7AYL0"/>